<dbReference type="OrthoDB" id="10001977at2759"/>
<proteinExistence type="predicted"/>
<comment type="caution">
    <text evidence="3">The sequence shown here is derived from an EMBL/GenBank/DDBJ whole genome shotgun (WGS) entry which is preliminary data.</text>
</comment>
<dbReference type="PANTHER" id="PTHR23354:SF122">
    <property type="entry name" value="GTPASE-ACTIVATING PROTEIN SKYWALKER"/>
    <property type="match status" value="1"/>
</dbReference>
<organism evidence="3 4">
    <name type="scientific">Paramecium sonneborni</name>
    <dbReference type="NCBI Taxonomy" id="65129"/>
    <lineage>
        <taxon>Eukaryota</taxon>
        <taxon>Sar</taxon>
        <taxon>Alveolata</taxon>
        <taxon>Ciliophora</taxon>
        <taxon>Intramacronucleata</taxon>
        <taxon>Oligohymenophorea</taxon>
        <taxon>Peniculida</taxon>
        <taxon>Parameciidae</taxon>
        <taxon>Paramecium</taxon>
    </lineage>
</organism>
<reference evidence="3" key="1">
    <citation type="submission" date="2021-01" db="EMBL/GenBank/DDBJ databases">
        <authorList>
            <consortium name="Genoscope - CEA"/>
            <person name="William W."/>
        </authorList>
    </citation>
    <scope>NUCLEOTIDE SEQUENCE</scope>
</reference>
<feature type="domain" description="TLDc" evidence="2">
    <location>
        <begin position="90"/>
        <end position="211"/>
    </location>
</feature>
<feature type="transmembrane region" description="Helical" evidence="1">
    <location>
        <begin position="25"/>
        <end position="41"/>
    </location>
</feature>
<dbReference type="InterPro" id="IPR006571">
    <property type="entry name" value="TLDc_dom"/>
</dbReference>
<gene>
    <name evidence="3" type="ORF">PSON_ATCC_30995.1.T2550012</name>
</gene>
<evidence type="ECO:0000259" key="2">
    <source>
        <dbReference type="Pfam" id="PF07534"/>
    </source>
</evidence>
<keyword evidence="1" id="KW-0812">Transmembrane</keyword>
<dbReference type="Pfam" id="PF07534">
    <property type="entry name" value="TLD"/>
    <property type="match status" value="1"/>
</dbReference>
<evidence type="ECO:0000313" key="3">
    <source>
        <dbReference type="EMBL" id="CAD8130003.1"/>
    </source>
</evidence>
<name>A0A8S1RRM0_9CILI</name>
<keyword evidence="4" id="KW-1185">Reference proteome</keyword>
<keyword evidence="1" id="KW-1133">Transmembrane helix</keyword>
<keyword evidence="1" id="KW-0472">Membrane</keyword>
<accession>A0A8S1RRM0</accession>
<evidence type="ECO:0000256" key="1">
    <source>
        <dbReference type="SAM" id="Phobius"/>
    </source>
</evidence>
<dbReference type="PANTHER" id="PTHR23354">
    <property type="entry name" value="NUCLEOLAR PROTEIN 7/ESTROGEN RECEPTOR COACTIVATOR-RELATED"/>
    <property type="match status" value="1"/>
</dbReference>
<dbReference type="Proteomes" id="UP000692954">
    <property type="component" value="Unassembled WGS sequence"/>
</dbReference>
<dbReference type="EMBL" id="CAJJDN010000255">
    <property type="protein sequence ID" value="CAD8130003.1"/>
    <property type="molecule type" value="Genomic_DNA"/>
</dbReference>
<protein>
    <recommendedName>
        <fullName evidence="2">TLDc domain-containing protein</fullName>
    </recommendedName>
</protein>
<dbReference type="AlphaFoldDB" id="A0A8S1RRM0"/>
<sequence length="239" mass="28309">MRGRVKTEEAIIISIMETRKKKGKIFAFINKLLIWLYQHIFQKQLKILFLYLLLTLDKKKLNKIQNLIYLKMITGSKYFLFYKRRLKKISNNQNGLNGQQYWNKVNGKGNLLMVFKSKSDYIFGAYSPCKWESNKNNYVEDNTLSSFIFLQTHDQVYPLKQDQKQYAIYSSSSYGPIFGQGHDIYITSDFTNGNSRLGYSYQFSQYKDRNDDPYLYGQKILEYLVFVLGNFQQDSSFNN</sequence>
<evidence type="ECO:0000313" key="4">
    <source>
        <dbReference type="Proteomes" id="UP000692954"/>
    </source>
</evidence>